<evidence type="ECO:0000256" key="1">
    <source>
        <dbReference type="ARBA" id="ARBA00022741"/>
    </source>
</evidence>
<dbReference type="RefSeq" id="WP_093852757.1">
    <property type="nucleotide sequence ID" value="NZ_JAVRER010000005.1"/>
</dbReference>
<sequence length="906" mass="97673">MTANARQGAHDHGESPYGEAPGNGAGASYSGEALWERERELRLVDEAIERLCEDREGGGSLLVFSGVAGIGKTRLLQEVRRRATARAAVWSARGGQTVSSVPFNLVRQLLQHSLLAMTPEEARAYLGERHDVVGPALGIADPGGRTADPRGVIDSLVSVVTRLVQADWPVVILVDDVHWADPETLDWLAAFAKTLDSTKVLLVVALREDGATGRTAQYLKSLVDQARPAGNRLQPLGPVAAAELTRATFGSLAEDGFCREVWAVTGGNPYETVELLSKARENGVRAVESEAGQLRGLNAASRGTGLVERIEALGAGALNLARSAAVLGTDITLPLAARLSDMPLDEAATHLARLRAARVLTGSDDDLQFVHPLIATAVHESMRPFHRTALHGRAADLVMESGRGPAAASRHLLQLVPDDDPHVVAQLRAAAREHLAVGAPEAARLCLERALLEPPAPGVHAQVSYELGCATLLTDLGSTVRHLRAALELPDGLRGKDRIDAVCRLSQALVHLDRLREAVDAVDREAALLDEGPDRMRLQGVHFMWEGIFARENDAEGRSARLAALADPLTGRDTSERALLILRAFDVMARGENAEQAVELCDRALVNGQLPPGLGWTDTEWSFELLVMLGGAYIFSDRLDRASSLFTEALDVYRRQGWSGNHLGVAQAFVGYVKRRRGQLRDARGMLKEALRLADRVGSRMPLHWDIVCMLADTLLAQGEVREAEELMEQYAFRPPYPDVIVLPDAAAVRGRLLLALGRRKEAIDELEAGLVSLTARGWHNTVLAPVHGELALAVAPDDPGRAAELVATARRAAERFGTDTAIGESLRQAAAVSEGQYAASLLARAVTYLEHSPCSYEHARARVEYGLVTRSRKELDRGLTLARSCGATGLARLAATTLEEGRGLY</sequence>
<dbReference type="Pfam" id="PF13191">
    <property type="entry name" value="AAA_16"/>
    <property type="match status" value="1"/>
</dbReference>
<feature type="domain" description="Orc1-like AAA ATPase" evidence="4">
    <location>
        <begin position="36"/>
        <end position="203"/>
    </location>
</feature>
<evidence type="ECO:0000313" key="5">
    <source>
        <dbReference type="EMBL" id="MDT0414826.1"/>
    </source>
</evidence>
<dbReference type="EMBL" id="JAVRER010000005">
    <property type="protein sequence ID" value="MDT0414826.1"/>
    <property type="molecule type" value="Genomic_DNA"/>
</dbReference>
<evidence type="ECO:0000256" key="2">
    <source>
        <dbReference type="ARBA" id="ARBA00022840"/>
    </source>
</evidence>
<dbReference type="GO" id="GO:0005524">
    <property type="term" value="F:ATP binding"/>
    <property type="evidence" value="ECO:0007669"/>
    <property type="project" value="UniProtKB-KW"/>
</dbReference>
<dbReference type="SUPFAM" id="SSF48452">
    <property type="entry name" value="TPR-like"/>
    <property type="match status" value="1"/>
</dbReference>
<dbReference type="AlphaFoldDB" id="A0ABD5E034"/>
<dbReference type="InterPro" id="IPR041664">
    <property type="entry name" value="AAA_16"/>
</dbReference>
<keyword evidence="2" id="KW-0067">ATP-binding</keyword>
<dbReference type="Gene3D" id="1.25.40.10">
    <property type="entry name" value="Tetratricopeptide repeat domain"/>
    <property type="match status" value="1"/>
</dbReference>
<organism evidence="5 6">
    <name type="scientific">Streptomyces evansiae</name>
    <dbReference type="NCBI Taxonomy" id="3075535"/>
    <lineage>
        <taxon>Bacteria</taxon>
        <taxon>Bacillati</taxon>
        <taxon>Actinomycetota</taxon>
        <taxon>Actinomycetes</taxon>
        <taxon>Kitasatosporales</taxon>
        <taxon>Streptomycetaceae</taxon>
        <taxon>Streptomyces</taxon>
    </lineage>
</organism>
<dbReference type="Proteomes" id="UP001183607">
    <property type="component" value="Unassembled WGS sequence"/>
</dbReference>
<dbReference type="InterPro" id="IPR011990">
    <property type="entry name" value="TPR-like_helical_dom_sf"/>
</dbReference>
<dbReference type="PANTHER" id="PTHR16305">
    <property type="entry name" value="TESTICULAR SOLUBLE ADENYLYL CYCLASE"/>
    <property type="match status" value="1"/>
</dbReference>
<evidence type="ECO:0000259" key="4">
    <source>
        <dbReference type="Pfam" id="PF13191"/>
    </source>
</evidence>
<dbReference type="PANTHER" id="PTHR16305:SF35">
    <property type="entry name" value="TRANSCRIPTIONAL ACTIVATOR DOMAIN"/>
    <property type="match status" value="1"/>
</dbReference>
<evidence type="ECO:0000256" key="3">
    <source>
        <dbReference type="SAM" id="MobiDB-lite"/>
    </source>
</evidence>
<dbReference type="InterPro" id="IPR027417">
    <property type="entry name" value="P-loop_NTPase"/>
</dbReference>
<dbReference type="SUPFAM" id="SSF52540">
    <property type="entry name" value="P-loop containing nucleoside triphosphate hydrolases"/>
    <property type="match status" value="1"/>
</dbReference>
<comment type="caution">
    <text evidence="5">The sequence shown here is derived from an EMBL/GenBank/DDBJ whole genome shotgun (WGS) entry which is preliminary data.</text>
</comment>
<gene>
    <name evidence="5" type="ORF">RM574_04925</name>
</gene>
<dbReference type="Gene3D" id="3.40.50.300">
    <property type="entry name" value="P-loop containing nucleotide triphosphate hydrolases"/>
    <property type="match status" value="1"/>
</dbReference>
<proteinExistence type="predicted"/>
<reference evidence="6" key="1">
    <citation type="submission" date="2023-07" db="EMBL/GenBank/DDBJ databases">
        <title>30 novel species of actinomycetes from the DSMZ collection.</title>
        <authorList>
            <person name="Nouioui I."/>
        </authorList>
    </citation>
    <scope>NUCLEOTIDE SEQUENCE [LARGE SCALE GENOMIC DNA]</scope>
    <source>
        <strain evidence="6">DSM 41982</strain>
    </source>
</reference>
<protein>
    <submittedName>
        <fullName evidence="5">AAA family ATPase</fullName>
    </submittedName>
</protein>
<feature type="region of interest" description="Disordered" evidence="3">
    <location>
        <begin position="1"/>
        <end position="29"/>
    </location>
</feature>
<keyword evidence="1" id="KW-0547">Nucleotide-binding</keyword>
<name>A0ABD5E034_9ACTN</name>
<accession>A0ABD5E034</accession>
<evidence type="ECO:0000313" key="6">
    <source>
        <dbReference type="Proteomes" id="UP001183607"/>
    </source>
</evidence>